<reference evidence="1 2" key="1">
    <citation type="journal article" date="2019" name="PLoS Biol.">
        <title>Sex chromosomes control vertical transmission of feminizing Wolbachia symbionts in an isopod.</title>
        <authorList>
            <person name="Becking T."/>
            <person name="Chebbi M.A."/>
            <person name="Giraud I."/>
            <person name="Moumen B."/>
            <person name="Laverre T."/>
            <person name="Caubet Y."/>
            <person name="Peccoud J."/>
            <person name="Gilbert C."/>
            <person name="Cordaux R."/>
        </authorList>
    </citation>
    <scope>NUCLEOTIDE SEQUENCE [LARGE SCALE GENOMIC DNA]</scope>
    <source>
        <strain evidence="1">ANa2</strain>
        <tissue evidence="1">Whole body excluding digestive tract and cuticle</tissue>
    </source>
</reference>
<gene>
    <name evidence="1" type="ORF">Anas_12409</name>
</gene>
<organism evidence="1 2">
    <name type="scientific">Armadillidium nasatum</name>
    <dbReference type="NCBI Taxonomy" id="96803"/>
    <lineage>
        <taxon>Eukaryota</taxon>
        <taxon>Metazoa</taxon>
        <taxon>Ecdysozoa</taxon>
        <taxon>Arthropoda</taxon>
        <taxon>Crustacea</taxon>
        <taxon>Multicrustacea</taxon>
        <taxon>Malacostraca</taxon>
        <taxon>Eumalacostraca</taxon>
        <taxon>Peracarida</taxon>
        <taxon>Isopoda</taxon>
        <taxon>Oniscidea</taxon>
        <taxon>Crinocheta</taxon>
        <taxon>Armadillidiidae</taxon>
        <taxon>Armadillidium</taxon>
    </lineage>
</organism>
<dbReference type="AlphaFoldDB" id="A0A5N5T6K3"/>
<evidence type="ECO:0000313" key="1">
    <source>
        <dbReference type="EMBL" id="KAB7502112.1"/>
    </source>
</evidence>
<comment type="caution">
    <text evidence="1">The sequence shown here is derived from an EMBL/GenBank/DDBJ whole genome shotgun (WGS) entry which is preliminary data.</text>
</comment>
<protein>
    <submittedName>
        <fullName evidence="1">Uncharacterized protein</fullName>
    </submittedName>
</protein>
<keyword evidence="2" id="KW-1185">Reference proteome</keyword>
<dbReference type="Proteomes" id="UP000326759">
    <property type="component" value="Unassembled WGS sequence"/>
</dbReference>
<accession>A0A5N5T6K3</accession>
<dbReference type="EMBL" id="SEYY01008518">
    <property type="protein sequence ID" value="KAB7502112.1"/>
    <property type="molecule type" value="Genomic_DNA"/>
</dbReference>
<sequence length="176" mass="20723">MNTKYILFKENSLLYSLNSNIKLLKIEEKKYVDYQMILSDITIERSEICLKPQLISQAKLKDLVRDLNLTKTQTEVLVSRLNEWNHLESDVNIANIHKQNGGRKRHIWSSSSKVFKGSEILEKARRYLKKKLELSLNEKVHLHLKLLQFLQKLNDLMKQLADAFQSTDSNERKLKN</sequence>
<dbReference type="OrthoDB" id="7490920at2759"/>
<evidence type="ECO:0000313" key="2">
    <source>
        <dbReference type="Proteomes" id="UP000326759"/>
    </source>
</evidence>
<name>A0A5N5T6K3_9CRUS</name>
<proteinExistence type="predicted"/>